<sequence>MHLALIVDEPSQFRTTLSAELCAELGAELAQMPGVAVITLRRWHKAGKLVPACRTIGGHRRYDAMKVREVMGMTTSFITVYG</sequence>
<feature type="domain" description="HTH merR-type" evidence="1">
    <location>
        <begin position="28"/>
        <end position="63"/>
    </location>
</feature>
<dbReference type="Proteomes" id="UP000253501">
    <property type="component" value="Unassembled WGS sequence"/>
</dbReference>
<gene>
    <name evidence="2" type="ORF">DDK22_28895</name>
</gene>
<protein>
    <submittedName>
        <fullName evidence="2">MerR family DNA-binding transcriptional regulator</fullName>
    </submittedName>
</protein>
<dbReference type="RefSeq" id="WP_114134897.1">
    <property type="nucleotide sequence ID" value="NZ_QDHA01000085.1"/>
</dbReference>
<feature type="non-terminal residue" evidence="2">
    <location>
        <position position="82"/>
    </location>
</feature>
<accession>A0A367PAV3</accession>
<reference evidence="2 3" key="1">
    <citation type="submission" date="2018-04" db="EMBL/GenBank/DDBJ databases">
        <title>Cupriavidus necator CR12 genome sequencing and assembly.</title>
        <authorList>
            <person name="Ben Fekih I."/>
            <person name="Mazhar H.S."/>
            <person name="Bello S.K."/>
            <person name="Rensing C."/>
        </authorList>
    </citation>
    <scope>NUCLEOTIDE SEQUENCE [LARGE SCALE GENOMIC DNA]</scope>
    <source>
        <strain evidence="2 3">CR12</strain>
    </source>
</reference>
<proteinExistence type="predicted"/>
<dbReference type="GO" id="GO:0003677">
    <property type="term" value="F:DNA binding"/>
    <property type="evidence" value="ECO:0007669"/>
    <property type="project" value="UniProtKB-KW"/>
</dbReference>
<dbReference type="GO" id="GO:0006355">
    <property type="term" value="P:regulation of DNA-templated transcription"/>
    <property type="evidence" value="ECO:0007669"/>
    <property type="project" value="InterPro"/>
</dbReference>
<dbReference type="Gene3D" id="1.10.1660.10">
    <property type="match status" value="1"/>
</dbReference>
<dbReference type="SUPFAM" id="SSF46955">
    <property type="entry name" value="Putative DNA-binding domain"/>
    <property type="match status" value="1"/>
</dbReference>
<evidence type="ECO:0000313" key="3">
    <source>
        <dbReference type="Proteomes" id="UP000253501"/>
    </source>
</evidence>
<dbReference type="PROSITE" id="PS50937">
    <property type="entry name" value="HTH_MERR_2"/>
    <property type="match status" value="1"/>
</dbReference>
<comment type="caution">
    <text evidence="2">The sequence shown here is derived from an EMBL/GenBank/DDBJ whole genome shotgun (WGS) entry which is preliminary data.</text>
</comment>
<dbReference type="Pfam" id="PF00376">
    <property type="entry name" value="MerR"/>
    <property type="match status" value="1"/>
</dbReference>
<dbReference type="InterPro" id="IPR000551">
    <property type="entry name" value="MerR-type_HTH_dom"/>
</dbReference>
<organism evidence="2 3">
    <name type="scientific">Cupriavidus necator</name>
    <name type="common">Alcaligenes eutrophus</name>
    <name type="synonym">Ralstonia eutropha</name>
    <dbReference type="NCBI Taxonomy" id="106590"/>
    <lineage>
        <taxon>Bacteria</taxon>
        <taxon>Pseudomonadati</taxon>
        <taxon>Pseudomonadota</taxon>
        <taxon>Betaproteobacteria</taxon>
        <taxon>Burkholderiales</taxon>
        <taxon>Burkholderiaceae</taxon>
        <taxon>Cupriavidus</taxon>
    </lineage>
</organism>
<evidence type="ECO:0000313" key="2">
    <source>
        <dbReference type="EMBL" id="RCJ04980.1"/>
    </source>
</evidence>
<evidence type="ECO:0000259" key="1">
    <source>
        <dbReference type="PROSITE" id="PS50937"/>
    </source>
</evidence>
<keyword evidence="2" id="KW-0238">DNA-binding</keyword>
<dbReference type="AlphaFoldDB" id="A0A367PAV3"/>
<dbReference type="InterPro" id="IPR009061">
    <property type="entry name" value="DNA-bd_dom_put_sf"/>
</dbReference>
<dbReference type="EMBL" id="QDHA01000085">
    <property type="protein sequence ID" value="RCJ04980.1"/>
    <property type="molecule type" value="Genomic_DNA"/>
</dbReference>
<name>A0A367PAV3_CUPNE</name>